<dbReference type="PRINTS" id="PR00320">
    <property type="entry name" value="GPROTEINBRPT"/>
</dbReference>
<evidence type="ECO:0000256" key="2">
    <source>
        <dbReference type="ARBA" id="ARBA00022737"/>
    </source>
</evidence>
<evidence type="ECO:0000313" key="6">
    <source>
        <dbReference type="Proteomes" id="UP000621266"/>
    </source>
</evidence>
<keyword evidence="2" id="KW-0677">Repeat</keyword>
<proteinExistence type="predicted"/>
<dbReference type="SUPFAM" id="SSF50978">
    <property type="entry name" value="WD40 repeat-like"/>
    <property type="match status" value="1"/>
</dbReference>
<dbReference type="Gene3D" id="2.130.10.10">
    <property type="entry name" value="YVTN repeat-like/Quinoprotein amine dehydrogenase"/>
    <property type="match status" value="2"/>
</dbReference>
<dbReference type="InterPro" id="IPR036322">
    <property type="entry name" value="WD40_repeat_dom_sf"/>
</dbReference>
<dbReference type="Gene3D" id="3.40.50.300">
    <property type="entry name" value="P-loop containing nucleotide triphosphate hydrolases"/>
    <property type="match status" value="1"/>
</dbReference>
<feature type="repeat" description="WD" evidence="3">
    <location>
        <begin position="712"/>
        <end position="744"/>
    </location>
</feature>
<dbReference type="InterPro" id="IPR015943">
    <property type="entry name" value="WD40/YVTN_repeat-like_dom_sf"/>
</dbReference>
<dbReference type="Pfam" id="PF00400">
    <property type="entry name" value="WD40"/>
    <property type="match status" value="6"/>
</dbReference>
<dbReference type="RefSeq" id="WP_156206499.1">
    <property type="nucleotide sequence ID" value="NZ_WHPN01000293.1"/>
</dbReference>
<dbReference type="CDD" id="cd00200">
    <property type="entry name" value="WD40"/>
    <property type="match status" value="1"/>
</dbReference>
<dbReference type="PROSITE" id="PS50294">
    <property type="entry name" value="WD_REPEATS_REGION"/>
    <property type="match status" value="6"/>
</dbReference>
<dbReference type="InterPro" id="IPR049052">
    <property type="entry name" value="nSTAND1"/>
</dbReference>
<dbReference type="SMART" id="SM00320">
    <property type="entry name" value="WD40"/>
    <property type="match status" value="7"/>
</dbReference>
<feature type="repeat" description="WD" evidence="3">
    <location>
        <begin position="667"/>
        <end position="708"/>
    </location>
</feature>
<dbReference type="Pfam" id="PF20703">
    <property type="entry name" value="nSTAND1"/>
    <property type="match status" value="1"/>
</dbReference>
<feature type="domain" description="Novel STAND NTPase 1" evidence="4">
    <location>
        <begin position="106"/>
        <end position="487"/>
    </location>
</feature>
<feature type="repeat" description="WD" evidence="3">
    <location>
        <begin position="622"/>
        <end position="663"/>
    </location>
</feature>
<dbReference type="Proteomes" id="UP000621266">
    <property type="component" value="Unassembled WGS sequence"/>
</dbReference>
<dbReference type="InterPro" id="IPR027417">
    <property type="entry name" value="P-loop_NTPase"/>
</dbReference>
<comment type="caution">
    <text evidence="5">The sequence shown here is derived from an EMBL/GenBank/DDBJ whole genome shotgun (WGS) entry which is preliminary data.</text>
</comment>
<protein>
    <recommendedName>
        <fullName evidence="4">Novel STAND NTPase 1 domain-containing protein</fullName>
    </recommendedName>
</protein>
<dbReference type="InterPro" id="IPR020472">
    <property type="entry name" value="WD40_PAC1"/>
</dbReference>
<feature type="repeat" description="WD" evidence="3">
    <location>
        <begin position="849"/>
        <end position="883"/>
    </location>
</feature>
<evidence type="ECO:0000313" key="5">
    <source>
        <dbReference type="EMBL" id="KAF4408033.1"/>
    </source>
</evidence>
<accession>A0ABQ7FHI5</accession>
<dbReference type="InterPro" id="IPR019775">
    <property type="entry name" value="WD40_repeat_CS"/>
</dbReference>
<dbReference type="InterPro" id="IPR001680">
    <property type="entry name" value="WD40_rpt"/>
</dbReference>
<dbReference type="PROSITE" id="PS00678">
    <property type="entry name" value="WD_REPEATS_1"/>
    <property type="match status" value="2"/>
</dbReference>
<keyword evidence="6" id="KW-1185">Reference proteome</keyword>
<dbReference type="EMBL" id="WHPN01000293">
    <property type="protein sequence ID" value="KAF4408033.1"/>
    <property type="molecule type" value="Genomic_DNA"/>
</dbReference>
<evidence type="ECO:0000256" key="1">
    <source>
        <dbReference type="ARBA" id="ARBA00022574"/>
    </source>
</evidence>
<dbReference type="PROSITE" id="PS50082">
    <property type="entry name" value="WD_REPEATS_2"/>
    <property type="match status" value="6"/>
</dbReference>
<sequence length="963" mass="104313">MPRKELPLAEGDGTVLKFAADLRALRDASGSPPYRAMAARAHYSVATLSSAAAGRKLPSLEVTLAYVRACGGNTQWWEARWHSATTELSDSEAARTPADAPGERAPYPGLAAYQRDDSQWFFGRERVVEDLLRRLAEDRFIAVFGASGAGKSSLLRAGLLPRLRSGPRHTVVFTPGVSPLEELAVRLAEPANTTPGHLFQEFQAAPENLHRTLRRIVAGDSPQTDVVLVVDQFEEVFTLCGDRDEQRQFIAALVHAARASSSRCRIVLGVRADFYAHCAEHADLVDALRDAMVTLGPMSAEELHRAITQPAIRANCRVEGRLVVHLTAEAHQHAGVLPLLSHTLLETWKRRRGNVLTLAACQAAGSLEGALSRTAEQFYEGLGPSRQRIACQLFLRLTSPGEGTEDTKRRIDRSEAGQDADTTAVIERATAARLITVDGPRLEITHEALIRGWPRFRRWLSENRQQLRVHRQLTEAAAAWELLGEDRGALYRGARLDEARPLADGDKAGLTARERAFLEASLAAEATETAAAARRRTGRRLLTVVITVLLLATTVTSVLAARANRQLTTQRNAAVALNVSSEASRLYPTAPGLAMQLSLTAYRLRPERGSRDVLLSTLTTMWTGHNAQMYALGVSPDGRTLATGSRDRTVRLWDITDPRRPLSLATISGHDSAVVAIAMRPTGGALATADTGGTVRLWDITDPRKPRPLSSVKAHTDAVRALAFSPSGDTLVSAGNDRKAVLWKAGDLQAPERGATLRAHSDAIRSVAFNRDGRLLATAGGDDERVIVWDLESTERPAKRATWRAHTDSTFSVAFSPRADVLATSGAGPHPVKLWRVGVGDRPGELARLDGQSDAVGDVTFSADGRTLAAGSDDRTARMWTVDVPERPVLRAVLTGYSTAVLALRFTPDGRSLVSGAFDGRLRVLPTDFSRLISGACDAAGPPLSREQWARYLGGIPYKPPCG</sequence>
<feature type="repeat" description="WD" evidence="3">
    <location>
        <begin position="757"/>
        <end position="799"/>
    </location>
</feature>
<organism evidence="5 6">
    <name type="scientific">Streptomyces lycii</name>
    <dbReference type="NCBI Taxonomy" id="2654337"/>
    <lineage>
        <taxon>Bacteria</taxon>
        <taxon>Bacillati</taxon>
        <taxon>Actinomycetota</taxon>
        <taxon>Actinomycetes</taxon>
        <taxon>Kitasatosporales</taxon>
        <taxon>Streptomycetaceae</taxon>
        <taxon>Streptomyces</taxon>
    </lineage>
</organism>
<keyword evidence="1 3" id="KW-0853">WD repeat</keyword>
<evidence type="ECO:0000259" key="4">
    <source>
        <dbReference type="Pfam" id="PF20703"/>
    </source>
</evidence>
<dbReference type="SUPFAM" id="SSF52540">
    <property type="entry name" value="P-loop containing nucleoside triphosphate hydrolases"/>
    <property type="match status" value="1"/>
</dbReference>
<reference evidence="5 6" key="1">
    <citation type="submission" date="2019-10" db="EMBL/GenBank/DDBJ databases">
        <title>Streptomyces tenebrisbrunneis sp.nov., an endogenous actinomycete isolated from of Lycium ruthenicum.</title>
        <authorList>
            <person name="Ma L."/>
        </authorList>
    </citation>
    <scope>NUCLEOTIDE SEQUENCE [LARGE SCALE GENOMIC DNA]</scope>
    <source>
        <strain evidence="5 6">TRM 66187</strain>
    </source>
</reference>
<dbReference type="PANTHER" id="PTHR19879:SF9">
    <property type="entry name" value="TRANSCRIPTION INITIATION FACTOR TFIID SUBUNIT 5"/>
    <property type="match status" value="1"/>
</dbReference>
<dbReference type="PANTHER" id="PTHR19879">
    <property type="entry name" value="TRANSCRIPTION INITIATION FACTOR TFIID"/>
    <property type="match status" value="1"/>
</dbReference>
<feature type="repeat" description="WD" evidence="3">
    <location>
        <begin position="894"/>
        <end position="924"/>
    </location>
</feature>
<gene>
    <name evidence="5" type="ORF">GCU69_16840</name>
</gene>
<evidence type="ECO:0000256" key="3">
    <source>
        <dbReference type="PROSITE-ProRule" id="PRU00221"/>
    </source>
</evidence>
<name>A0ABQ7FHI5_9ACTN</name>